<dbReference type="KEGG" id="sfo:Z042_16640"/>
<keyword evidence="2" id="KW-1185">Reference proteome</keyword>
<accession>W0LGB9</accession>
<protein>
    <submittedName>
        <fullName evidence="1">Uncharacterized protein</fullName>
    </submittedName>
</protein>
<dbReference type="EMBL" id="CP007044">
    <property type="protein sequence ID" value="AHG22878.1"/>
    <property type="molecule type" value="Genomic_DNA"/>
</dbReference>
<reference evidence="1 2" key="2">
    <citation type="submission" date="2015-03" db="EMBL/GenBank/DDBJ databases">
        <authorList>
            <person name="Chan K.-G."/>
        </authorList>
    </citation>
    <scope>NUCLEOTIDE SEQUENCE [LARGE SCALE GENOMIC DNA]</scope>
    <source>
        <strain evidence="1 2">RB-25</strain>
    </source>
</reference>
<evidence type="ECO:0000313" key="1">
    <source>
        <dbReference type="EMBL" id="AHG22878.1"/>
    </source>
</evidence>
<proteinExistence type="predicted"/>
<dbReference type="AlphaFoldDB" id="W0LGB9"/>
<reference evidence="1 2" key="1">
    <citation type="submission" date="2014-01" db="EMBL/GenBank/DDBJ databases">
        <title>Isolation of Serratia multitudinisentens RB-25 from Ex-Landfill site.</title>
        <authorList>
            <person name="Robson E.H.J."/>
        </authorList>
    </citation>
    <scope>NUCLEOTIDE SEQUENCE [LARGE SCALE GENOMIC DNA]</scope>
    <source>
        <strain evidence="1 2">RB-25</strain>
    </source>
</reference>
<dbReference type="Proteomes" id="UP000019030">
    <property type="component" value="Chromosome"/>
</dbReference>
<name>W0LGB9_9GAMM</name>
<evidence type="ECO:0000313" key="2">
    <source>
        <dbReference type="Proteomes" id="UP000019030"/>
    </source>
</evidence>
<gene>
    <name evidence="1" type="ORF">Z042_16640</name>
</gene>
<organism evidence="1 2">
    <name type="scientific">Chania multitudinisentens RB-25</name>
    <dbReference type="NCBI Taxonomy" id="1441930"/>
    <lineage>
        <taxon>Bacteria</taxon>
        <taxon>Pseudomonadati</taxon>
        <taxon>Pseudomonadota</taxon>
        <taxon>Gammaproteobacteria</taxon>
        <taxon>Enterobacterales</taxon>
        <taxon>Yersiniaceae</taxon>
        <taxon>Chania</taxon>
    </lineage>
</organism>
<dbReference type="HOGENOM" id="CLU_2810029_0_0_6"/>
<sequence>MIISKITRLTEYFFLRKYRYMGKTSTLIILKVIFLVVSLQLELFRTYNTIVLLKIVAPYILKRKEYN</sequence>